<dbReference type="Proteomes" id="UP001054821">
    <property type="component" value="Chromosome 2"/>
</dbReference>
<sequence length="97" mass="10841">MPDLTAQTPARFDFTGGWPVFPFLACLRYLPVPVLSAQVPDNDYPSHLPDLTAQVDGQFPLSQLPLKIYVYLYVEHSWLPDRDFPSHLSDLTAPVGG</sequence>
<evidence type="ECO:0000313" key="1">
    <source>
        <dbReference type="EMBL" id="KAI5344033.1"/>
    </source>
</evidence>
<protein>
    <submittedName>
        <fullName evidence="1">Uncharacterized protein</fullName>
    </submittedName>
</protein>
<name>A0AAD4ZG51_PRUDU</name>
<keyword evidence="2" id="KW-1185">Reference proteome</keyword>
<reference evidence="1 2" key="1">
    <citation type="journal article" date="2022" name="G3 (Bethesda)">
        <title>Whole-genome sequence and methylome profiling of the almond [Prunus dulcis (Mill.) D.A. Webb] cultivar 'Nonpareil'.</title>
        <authorList>
            <person name="D'Amico-Willman K.M."/>
            <person name="Ouma W.Z."/>
            <person name="Meulia T."/>
            <person name="Sideli G.M."/>
            <person name="Gradziel T.M."/>
            <person name="Fresnedo-Ramirez J."/>
        </authorList>
    </citation>
    <scope>NUCLEOTIDE SEQUENCE [LARGE SCALE GENOMIC DNA]</scope>
    <source>
        <strain evidence="1">Clone GOH B32 T37-40</strain>
    </source>
</reference>
<gene>
    <name evidence="1" type="ORF">L3X38_011910</name>
</gene>
<evidence type="ECO:0000313" key="2">
    <source>
        <dbReference type="Proteomes" id="UP001054821"/>
    </source>
</evidence>
<organism evidence="1 2">
    <name type="scientific">Prunus dulcis</name>
    <name type="common">Almond</name>
    <name type="synonym">Amygdalus dulcis</name>
    <dbReference type="NCBI Taxonomy" id="3755"/>
    <lineage>
        <taxon>Eukaryota</taxon>
        <taxon>Viridiplantae</taxon>
        <taxon>Streptophyta</taxon>
        <taxon>Embryophyta</taxon>
        <taxon>Tracheophyta</taxon>
        <taxon>Spermatophyta</taxon>
        <taxon>Magnoliopsida</taxon>
        <taxon>eudicotyledons</taxon>
        <taxon>Gunneridae</taxon>
        <taxon>Pentapetalae</taxon>
        <taxon>rosids</taxon>
        <taxon>fabids</taxon>
        <taxon>Rosales</taxon>
        <taxon>Rosaceae</taxon>
        <taxon>Amygdaloideae</taxon>
        <taxon>Amygdaleae</taxon>
        <taxon>Prunus</taxon>
    </lineage>
</organism>
<dbReference type="EMBL" id="JAJFAZ020000002">
    <property type="protein sequence ID" value="KAI5344033.1"/>
    <property type="molecule type" value="Genomic_DNA"/>
</dbReference>
<proteinExistence type="predicted"/>
<accession>A0AAD4ZG51</accession>
<comment type="caution">
    <text evidence="1">The sequence shown here is derived from an EMBL/GenBank/DDBJ whole genome shotgun (WGS) entry which is preliminary data.</text>
</comment>
<dbReference type="AlphaFoldDB" id="A0AAD4ZG51"/>